<dbReference type="SUPFAM" id="SSF46894">
    <property type="entry name" value="C-terminal effector domain of the bipartite response regulators"/>
    <property type="match status" value="1"/>
</dbReference>
<evidence type="ECO:0000256" key="2">
    <source>
        <dbReference type="ARBA" id="ARBA00018672"/>
    </source>
</evidence>
<dbReference type="KEGG" id="tjr:TherJR_1689"/>
<dbReference type="SUPFAM" id="SSF52172">
    <property type="entry name" value="CheY-like"/>
    <property type="match status" value="1"/>
</dbReference>
<accession>D5X7G8</accession>
<evidence type="ECO:0000256" key="15">
    <source>
        <dbReference type="PIRSR" id="PIRSR002937-1"/>
    </source>
</evidence>
<dbReference type="InterPro" id="IPR016032">
    <property type="entry name" value="Sig_transdc_resp-reg_C-effctor"/>
</dbReference>
<dbReference type="InterPro" id="IPR036388">
    <property type="entry name" value="WH-like_DNA-bd_sf"/>
</dbReference>
<dbReference type="EMBL" id="CP002028">
    <property type="protein sequence ID" value="ADG82538.1"/>
    <property type="molecule type" value="Genomic_DNA"/>
</dbReference>
<dbReference type="InterPro" id="IPR014879">
    <property type="entry name" value="Spo0A_C"/>
</dbReference>
<dbReference type="GO" id="GO:0030435">
    <property type="term" value="P:sporulation resulting in formation of a cellular spore"/>
    <property type="evidence" value="ECO:0007669"/>
    <property type="project" value="UniProtKB-UniRule"/>
</dbReference>
<evidence type="ECO:0000256" key="5">
    <source>
        <dbReference type="ARBA" id="ARBA00022553"/>
    </source>
</evidence>
<feature type="modified residue" description="4-aspartylphosphate" evidence="16">
    <location>
        <position position="59"/>
    </location>
</feature>
<evidence type="ECO:0000256" key="11">
    <source>
        <dbReference type="ARBA" id="ARBA00023159"/>
    </source>
</evidence>
<evidence type="ECO:0000256" key="14">
    <source>
        <dbReference type="PIRNR" id="PIRNR002937"/>
    </source>
</evidence>
<evidence type="ECO:0000256" key="13">
    <source>
        <dbReference type="ARBA" id="ARBA00024867"/>
    </source>
</evidence>
<sequence length="256" mass="28744">MVLFKTINIVIADDNREFCELLKEFISQEEDFNLVGVANNGVEAVEIITREKPDVVVLDIIMPHLDGIGVLEKLASSGMSPKPKVIMLTAFGQETVTQRAIELGADYYILKPFDFSVLATRIRQLAEGETVPTYTPPVKTKKLDVAVTNIIHEMGVPAHIKGYQYLRDAILMVVEEVNLLGAVTKELYPMIAQKYSTTPSRVERAIRHAIELAWDRGNVEMMNRFFGYTINLERGKPTNSEFIAMVADKLRISKVS</sequence>
<dbReference type="InterPro" id="IPR012052">
    <property type="entry name" value="Spore_0_A"/>
</dbReference>
<feature type="binding site" evidence="15">
    <location>
        <position position="59"/>
    </location>
    <ligand>
        <name>Ca(2+)</name>
        <dbReference type="ChEBI" id="CHEBI:29108"/>
    </ligand>
</feature>
<organism evidence="18 19">
    <name type="scientific">Thermincola potens (strain JR)</name>
    <dbReference type="NCBI Taxonomy" id="635013"/>
    <lineage>
        <taxon>Bacteria</taxon>
        <taxon>Bacillati</taxon>
        <taxon>Bacillota</taxon>
        <taxon>Clostridia</taxon>
        <taxon>Eubacteriales</taxon>
        <taxon>Thermincolaceae</taxon>
        <taxon>Thermincola</taxon>
    </lineage>
</organism>
<evidence type="ECO:0000256" key="3">
    <source>
        <dbReference type="ARBA" id="ARBA00022490"/>
    </source>
</evidence>
<evidence type="ECO:0000256" key="12">
    <source>
        <dbReference type="ARBA" id="ARBA00023163"/>
    </source>
</evidence>
<feature type="binding site" evidence="15">
    <location>
        <position position="13"/>
    </location>
    <ligand>
        <name>Ca(2+)</name>
        <dbReference type="ChEBI" id="CHEBI:29108"/>
    </ligand>
</feature>
<keyword evidence="3 14" id="KW-0963">Cytoplasm</keyword>
<dbReference type="InterPro" id="IPR011006">
    <property type="entry name" value="CheY-like_superfamily"/>
</dbReference>
<dbReference type="PANTHER" id="PTHR48111">
    <property type="entry name" value="REGULATOR OF RPOS"/>
    <property type="match status" value="1"/>
</dbReference>
<keyword evidence="9 14" id="KW-0805">Transcription regulation</keyword>
<dbReference type="GO" id="GO:0005509">
    <property type="term" value="F:calcium ion binding"/>
    <property type="evidence" value="ECO:0007669"/>
    <property type="project" value="UniProtKB-UniRule"/>
</dbReference>
<evidence type="ECO:0000256" key="6">
    <source>
        <dbReference type="ARBA" id="ARBA00022837"/>
    </source>
</evidence>
<name>D5X7G8_THEPJ</name>
<evidence type="ECO:0000256" key="16">
    <source>
        <dbReference type="PROSITE-ProRule" id="PRU00169"/>
    </source>
</evidence>
<evidence type="ECO:0000259" key="17">
    <source>
        <dbReference type="PROSITE" id="PS50110"/>
    </source>
</evidence>
<keyword evidence="19" id="KW-1185">Reference proteome</keyword>
<evidence type="ECO:0000313" key="18">
    <source>
        <dbReference type="EMBL" id="ADG82538.1"/>
    </source>
</evidence>
<dbReference type="GO" id="GO:0000156">
    <property type="term" value="F:phosphorelay response regulator activity"/>
    <property type="evidence" value="ECO:0007669"/>
    <property type="project" value="TreeGrafter"/>
</dbReference>
<dbReference type="GO" id="GO:0000976">
    <property type="term" value="F:transcription cis-regulatory region binding"/>
    <property type="evidence" value="ECO:0007669"/>
    <property type="project" value="TreeGrafter"/>
</dbReference>
<evidence type="ECO:0000256" key="4">
    <source>
        <dbReference type="ARBA" id="ARBA00022491"/>
    </source>
</evidence>
<feature type="domain" description="Response regulatory" evidence="17">
    <location>
        <begin position="8"/>
        <end position="126"/>
    </location>
</feature>
<dbReference type="GO" id="GO:0042173">
    <property type="term" value="P:regulation of sporulation resulting in formation of a cellular spore"/>
    <property type="evidence" value="ECO:0007669"/>
    <property type="project" value="InterPro"/>
</dbReference>
<evidence type="ECO:0000313" key="19">
    <source>
        <dbReference type="Proteomes" id="UP000002377"/>
    </source>
</evidence>
<evidence type="ECO:0000256" key="1">
    <source>
        <dbReference type="ARBA" id="ARBA00004496"/>
    </source>
</evidence>
<keyword evidence="14 15" id="KW-0479">Metal-binding</keyword>
<dbReference type="Pfam" id="PF00072">
    <property type="entry name" value="Response_reg"/>
    <property type="match status" value="1"/>
</dbReference>
<dbReference type="GO" id="GO:0051606">
    <property type="term" value="P:detection of stimulus"/>
    <property type="evidence" value="ECO:0007669"/>
    <property type="project" value="UniProtKB-UniRule"/>
</dbReference>
<dbReference type="GO" id="GO:0003700">
    <property type="term" value="F:DNA-binding transcription factor activity"/>
    <property type="evidence" value="ECO:0007669"/>
    <property type="project" value="InterPro"/>
</dbReference>
<dbReference type="GO" id="GO:0005829">
    <property type="term" value="C:cytosol"/>
    <property type="evidence" value="ECO:0007669"/>
    <property type="project" value="TreeGrafter"/>
</dbReference>
<dbReference type="GO" id="GO:0032993">
    <property type="term" value="C:protein-DNA complex"/>
    <property type="evidence" value="ECO:0007669"/>
    <property type="project" value="TreeGrafter"/>
</dbReference>
<comment type="function">
    <text evidence="13 14">May play the central regulatory role in sporulation. It may be an element of the effector pathway responsible for the activation of sporulation genes in response to nutritional stress. Spo0A may act in concert with spo0H (a sigma factor) to control the expression of some genes that are critical to the sporulation process.</text>
</comment>
<reference evidence="18 19" key="1">
    <citation type="submission" date="2010-05" db="EMBL/GenBank/DDBJ databases">
        <title>Complete sequence of Thermincola sp. JR.</title>
        <authorList>
            <consortium name="US DOE Joint Genome Institute"/>
            <person name="Lucas S."/>
            <person name="Copeland A."/>
            <person name="Lapidus A."/>
            <person name="Cheng J.-F."/>
            <person name="Bruce D."/>
            <person name="Goodwin L."/>
            <person name="Pitluck S."/>
            <person name="Chertkov O."/>
            <person name="Detter J.C."/>
            <person name="Han C."/>
            <person name="Tapia R."/>
            <person name="Land M."/>
            <person name="Hauser L."/>
            <person name="Kyrpides N."/>
            <person name="Mikhailova N."/>
            <person name="Hazen T.C."/>
            <person name="Woyke T."/>
        </authorList>
    </citation>
    <scope>NUCLEOTIDE SEQUENCE [LARGE SCALE GENOMIC DNA]</scope>
    <source>
        <strain evidence="18 19">JR</strain>
    </source>
</reference>
<comment type="subcellular location">
    <subcellularLocation>
        <location evidence="1 14">Cytoplasm</location>
    </subcellularLocation>
</comment>
<dbReference type="NCBIfam" id="TIGR02875">
    <property type="entry name" value="spore_0_A"/>
    <property type="match status" value="1"/>
</dbReference>
<keyword evidence="4 14" id="KW-0678">Repressor</keyword>
<keyword evidence="11 14" id="KW-0010">Activator</keyword>
<dbReference type="PIRSF" id="PIRSF002937">
    <property type="entry name" value="Res_reg_Spo0A"/>
    <property type="match status" value="1"/>
</dbReference>
<comment type="cofactor">
    <cofactor evidence="14 15">
        <name>Ca(2+)</name>
        <dbReference type="ChEBI" id="CHEBI:29108"/>
    </cofactor>
    <text evidence="14 15">Binds 1 Ca(2+) ion per subunit.</text>
</comment>
<dbReference type="CDD" id="cd17561">
    <property type="entry name" value="REC_Spo0A"/>
    <property type="match status" value="1"/>
</dbReference>
<keyword evidence="10 14" id="KW-0238">DNA-binding</keyword>
<evidence type="ECO:0000256" key="9">
    <source>
        <dbReference type="ARBA" id="ARBA00023015"/>
    </source>
</evidence>
<proteinExistence type="predicted"/>
<protein>
    <recommendedName>
        <fullName evidence="2 14">Stage 0 sporulation protein A homolog</fullName>
    </recommendedName>
</protein>
<dbReference type="eggNOG" id="COG2197">
    <property type="taxonomic scope" value="Bacteria"/>
</dbReference>
<gene>
    <name evidence="18" type="ordered locus">TherJR_1689</name>
</gene>
<dbReference type="RefSeq" id="WP_013120552.1">
    <property type="nucleotide sequence ID" value="NC_014152.1"/>
</dbReference>
<dbReference type="OrthoDB" id="9793299at2"/>
<dbReference type="SMART" id="SM00448">
    <property type="entry name" value="REC"/>
    <property type="match status" value="1"/>
</dbReference>
<dbReference type="Proteomes" id="UP000002377">
    <property type="component" value="Chromosome"/>
</dbReference>
<dbReference type="AlphaFoldDB" id="D5X7G8"/>
<keyword evidence="12 14" id="KW-0804">Transcription</keyword>
<evidence type="ECO:0000256" key="10">
    <source>
        <dbReference type="ARBA" id="ARBA00023125"/>
    </source>
</evidence>
<dbReference type="PROSITE" id="PS50110">
    <property type="entry name" value="RESPONSE_REGULATORY"/>
    <property type="match status" value="1"/>
</dbReference>
<dbReference type="InterPro" id="IPR001789">
    <property type="entry name" value="Sig_transdc_resp-reg_receiver"/>
</dbReference>
<dbReference type="Pfam" id="PF08769">
    <property type="entry name" value="Spo0A_C"/>
    <property type="match status" value="1"/>
</dbReference>
<evidence type="ECO:0000256" key="8">
    <source>
        <dbReference type="ARBA" id="ARBA00023012"/>
    </source>
</evidence>
<dbReference type="PANTHER" id="PTHR48111:SF1">
    <property type="entry name" value="TWO-COMPONENT RESPONSE REGULATOR ORR33"/>
    <property type="match status" value="1"/>
</dbReference>
<dbReference type="InterPro" id="IPR039420">
    <property type="entry name" value="WalR-like"/>
</dbReference>
<keyword evidence="6 14" id="KW-0106">Calcium</keyword>
<dbReference type="STRING" id="635013.TherJR_1689"/>
<keyword evidence="8 14" id="KW-0902">Two-component regulatory system</keyword>
<dbReference type="Gene3D" id="1.10.10.10">
    <property type="entry name" value="Winged helix-like DNA-binding domain superfamily/Winged helix DNA-binding domain"/>
    <property type="match status" value="1"/>
</dbReference>
<keyword evidence="5 16" id="KW-0597">Phosphoprotein</keyword>
<feature type="binding site" evidence="15">
    <location>
        <position position="14"/>
    </location>
    <ligand>
        <name>Ca(2+)</name>
        <dbReference type="ChEBI" id="CHEBI:29108"/>
    </ligand>
</feature>
<dbReference type="HOGENOM" id="CLU_072509_0_0_9"/>
<keyword evidence="7 14" id="KW-0749">Sporulation</keyword>
<evidence type="ECO:0000256" key="7">
    <source>
        <dbReference type="ARBA" id="ARBA00022969"/>
    </source>
</evidence>
<dbReference type="Gene3D" id="3.40.50.2300">
    <property type="match status" value="1"/>
</dbReference>